<name>A0AAP0HM51_9MAGN</name>
<accession>A0AAP0HM51</accession>
<keyword evidence="2" id="KW-1185">Reference proteome</keyword>
<dbReference type="EMBL" id="JBBNAG010000011">
    <property type="protein sequence ID" value="KAK9093748.1"/>
    <property type="molecule type" value="Genomic_DNA"/>
</dbReference>
<reference evidence="1 2" key="1">
    <citation type="submission" date="2024-01" db="EMBL/GenBank/DDBJ databases">
        <title>Genome assemblies of Stephania.</title>
        <authorList>
            <person name="Yang L."/>
        </authorList>
    </citation>
    <scope>NUCLEOTIDE SEQUENCE [LARGE SCALE GENOMIC DNA]</scope>
    <source>
        <strain evidence="1">JXDWG</strain>
        <tissue evidence="1">Leaf</tissue>
    </source>
</reference>
<proteinExistence type="predicted"/>
<comment type="caution">
    <text evidence="1">The sequence shown here is derived from an EMBL/GenBank/DDBJ whole genome shotgun (WGS) entry which is preliminary data.</text>
</comment>
<sequence>MFPIDVVKRDILEPIVRCRQRRQSQIRLERKFAQLVNWTEGRTDSMSGVSNLTYFISRAMDPATARLRESLSPDAVLEFYDYGAVAIRVAECVMEVVRRSEWDKFSSISHTQ</sequence>
<protein>
    <submittedName>
        <fullName evidence="1">Uncharacterized protein</fullName>
    </submittedName>
</protein>
<evidence type="ECO:0000313" key="2">
    <source>
        <dbReference type="Proteomes" id="UP001419268"/>
    </source>
</evidence>
<dbReference type="AlphaFoldDB" id="A0AAP0HM51"/>
<evidence type="ECO:0000313" key="1">
    <source>
        <dbReference type="EMBL" id="KAK9093748.1"/>
    </source>
</evidence>
<dbReference type="Proteomes" id="UP001419268">
    <property type="component" value="Unassembled WGS sequence"/>
</dbReference>
<gene>
    <name evidence="1" type="ORF">Scep_025217</name>
</gene>
<organism evidence="1 2">
    <name type="scientific">Stephania cephalantha</name>
    <dbReference type="NCBI Taxonomy" id="152367"/>
    <lineage>
        <taxon>Eukaryota</taxon>
        <taxon>Viridiplantae</taxon>
        <taxon>Streptophyta</taxon>
        <taxon>Embryophyta</taxon>
        <taxon>Tracheophyta</taxon>
        <taxon>Spermatophyta</taxon>
        <taxon>Magnoliopsida</taxon>
        <taxon>Ranunculales</taxon>
        <taxon>Menispermaceae</taxon>
        <taxon>Menispermoideae</taxon>
        <taxon>Cissampelideae</taxon>
        <taxon>Stephania</taxon>
    </lineage>
</organism>